<evidence type="ECO:0000256" key="2">
    <source>
        <dbReference type="SAM" id="Phobius"/>
    </source>
</evidence>
<keyword evidence="2" id="KW-0812">Transmembrane</keyword>
<gene>
    <name evidence="3" type="ORF">B7G68_07460</name>
</gene>
<accession>A0ABM6TF10</accession>
<name>A0ABM6TF10_9CAUL</name>
<evidence type="ECO:0000256" key="1">
    <source>
        <dbReference type="SAM" id="MobiDB-lite"/>
    </source>
</evidence>
<evidence type="ECO:0000313" key="3">
    <source>
        <dbReference type="EMBL" id="AVQ01699.1"/>
    </source>
</evidence>
<protein>
    <submittedName>
        <fullName evidence="3">Uncharacterized protein</fullName>
    </submittedName>
</protein>
<keyword evidence="4" id="KW-1185">Reference proteome</keyword>
<organism evidence="3 4">
    <name type="scientific">Caulobacter segnis</name>
    <dbReference type="NCBI Taxonomy" id="88688"/>
    <lineage>
        <taxon>Bacteria</taxon>
        <taxon>Pseudomonadati</taxon>
        <taxon>Pseudomonadota</taxon>
        <taxon>Alphaproteobacteria</taxon>
        <taxon>Caulobacterales</taxon>
        <taxon>Caulobacteraceae</taxon>
        <taxon>Caulobacter</taxon>
    </lineage>
</organism>
<feature type="region of interest" description="Disordered" evidence="1">
    <location>
        <begin position="64"/>
        <end position="89"/>
    </location>
</feature>
<evidence type="ECO:0000313" key="4">
    <source>
        <dbReference type="Proteomes" id="UP000240527"/>
    </source>
</evidence>
<keyword evidence="2" id="KW-1133">Transmembrane helix</keyword>
<reference evidence="3 4" key="1">
    <citation type="journal article" date="2015" name="Biotechnol. Bioeng.">
        <title>Genome sequence and phenotypic characterization of Caulobacter segnis.</title>
        <authorList>
            <person name="Patel S."/>
            <person name="Fletcher B."/>
            <person name="Scott D.C."/>
            <person name="Ely B."/>
        </authorList>
    </citation>
    <scope>NUCLEOTIDE SEQUENCE [LARGE SCALE GENOMIC DNA]</scope>
    <source>
        <strain evidence="3 4">TK0059</strain>
    </source>
</reference>
<dbReference type="Proteomes" id="UP000240527">
    <property type="component" value="Chromosome"/>
</dbReference>
<sequence length="89" mass="9709">MKAMTAVARQGRLEARRRDSGGAWVAALVVAILALAVWGAWWLGVMAGEGASWRQSLPTLPETLRKAPIPKPPTLPTQRRPTVELELRA</sequence>
<dbReference type="EMBL" id="CP027850">
    <property type="protein sequence ID" value="AVQ01699.1"/>
    <property type="molecule type" value="Genomic_DNA"/>
</dbReference>
<feature type="transmembrane region" description="Helical" evidence="2">
    <location>
        <begin position="21"/>
        <end position="43"/>
    </location>
</feature>
<keyword evidence="2" id="KW-0472">Membrane</keyword>
<proteinExistence type="predicted"/>